<dbReference type="InterPro" id="IPR017853">
    <property type="entry name" value="GH"/>
</dbReference>
<dbReference type="EMBL" id="BOSE01000002">
    <property type="protein sequence ID" value="GIP16061.1"/>
    <property type="molecule type" value="Genomic_DNA"/>
</dbReference>
<dbReference type="InterPro" id="IPR006104">
    <property type="entry name" value="Glyco_hydro_2_N"/>
</dbReference>
<feature type="domain" description="Glycoside hydrolase family 2 immunoglobulin-like beta-sandwich" evidence="4">
    <location>
        <begin position="169"/>
        <end position="273"/>
    </location>
</feature>
<dbReference type="InterPro" id="IPR051913">
    <property type="entry name" value="GH2_Domain-Containing"/>
</dbReference>
<keyword evidence="3" id="KW-0326">Glycosidase</keyword>
<accession>A0A919YRL1</accession>
<dbReference type="SUPFAM" id="SSF49785">
    <property type="entry name" value="Galactose-binding domain-like"/>
    <property type="match status" value="1"/>
</dbReference>
<dbReference type="Pfam" id="PF00703">
    <property type="entry name" value="Glyco_hydro_2"/>
    <property type="match status" value="1"/>
</dbReference>
<dbReference type="Proteomes" id="UP000683139">
    <property type="component" value="Unassembled WGS sequence"/>
</dbReference>
<evidence type="ECO:0000256" key="2">
    <source>
        <dbReference type="ARBA" id="ARBA00022801"/>
    </source>
</evidence>
<dbReference type="Pfam" id="PF02837">
    <property type="entry name" value="Glyco_hydro_2_N"/>
    <property type="match status" value="1"/>
</dbReference>
<proteinExistence type="inferred from homology"/>
<dbReference type="InterPro" id="IPR006101">
    <property type="entry name" value="Glyco_hydro_2"/>
</dbReference>
<evidence type="ECO:0000259" key="6">
    <source>
        <dbReference type="Pfam" id="PF02837"/>
    </source>
</evidence>
<dbReference type="AlphaFoldDB" id="A0A919YRL1"/>
<dbReference type="InterPro" id="IPR013783">
    <property type="entry name" value="Ig-like_fold"/>
</dbReference>
<dbReference type="InterPro" id="IPR036156">
    <property type="entry name" value="Beta-gal/glucu_dom_sf"/>
</dbReference>
<dbReference type="PRINTS" id="PR00132">
    <property type="entry name" value="GLHYDRLASE2"/>
</dbReference>
<keyword evidence="8" id="KW-1185">Reference proteome</keyword>
<name>A0A919YRL1_9BACL</name>
<organism evidence="7 8">
    <name type="scientific">Paenibacillus montaniterrae</name>
    <dbReference type="NCBI Taxonomy" id="429341"/>
    <lineage>
        <taxon>Bacteria</taxon>
        <taxon>Bacillati</taxon>
        <taxon>Bacillota</taxon>
        <taxon>Bacilli</taxon>
        <taxon>Bacillales</taxon>
        <taxon>Paenibacillaceae</taxon>
        <taxon>Paenibacillus</taxon>
    </lineage>
</organism>
<evidence type="ECO:0000259" key="4">
    <source>
        <dbReference type="Pfam" id="PF00703"/>
    </source>
</evidence>
<keyword evidence="2" id="KW-0378">Hydrolase</keyword>
<dbReference type="PANTHER" id="PTHR42732:SF1">
    <property type="entry name" value="BETA-MANNOSIDASE"/>
    <property type="match status" value="1"/>
</dbReference>
<dbReference type="SUPFAM" id="SSF49303">
    <property type="entry name" value="beta-Galactosidase/glucuronidase domain"/>
    <property type="match status" value="1"/>
</dbReference>
<feature type="domain" description="Glycosyl hydrolases family 2 sugar binding" evidence="6">
    <location>
        <begin position="27"/>
        <end position="151"/>
    </location>
</feature>
<gene>
    <name evidence="7" type="ORF">J40TS1_17030</name>
</gene>
<dbReference type="RefSeq" id="WP_213514303.1">
    <property type="nucleotide sequence ID" value="NZ_BOSE01000002.1"/>
</dbReference>
<comment type="caution">
    <text evidence="7">The sequence shown here is derived from an EMBL/GenBank/DDBJ whole genome shotgun (WGS) entry which is preliminary data.</text>
</comment>
<dbReference type="GO" id="GO:0004553">
    <property type="term" value="F:hydrolase activity, hydrolyzing O-glycosyl compounds"/>
    <property type="evidence" value="ECO:0007669"/>
    <property type="project" value="InterPro"/>
</dbReference>
<reference evidence="7" key="1">
    <citation type="submission" date="2021-03" db="EMBL/GenBank/DDBJ databases">
        <title>Antimicrobial resistance genes in bacteria isolated from Japanese honey, and their potential for conferring macrolide and lincosamide resistance in the American foulbrood pathogen Paenibacillus larvae.</title>
        <authorList>
            <person name="Okamoto M."/>
            <person name="Kumagai M."/>
            <person name="Kanamori H."/>
            <person name="Takamatsu D."/>
        </authorList>
    </citation>
    <scope>NUCLEOTIDE SEQUENCE</scope>
    <source>
        <strain evidence="7">J40TS1</strain>
    </source>
</reference>
<evidence type="ECO:0000313" key="7">
    <source>
        <dbReference type="EMBL" id="GIP16061.1"/>
    </source>
</evidence>
<dbReference type="PANTHER" id="PTHR42732">
    <property type="entry name" value="BETA-GALACTOSIDASE"/>
    <property type="match status" value="1"/>
</dbReference>
<dbReference type="Gene3D" id="2.60.120.260">
    <property type="entry name" value="Galactose-binding domain-like"/>
    <property type="match status" value="1"/>
</dbReference>
<protein>
    <submittedName>
        <fullName evidence="7">Beta-galactosidase</fullName>
    </submittedName>
</protein>
<dbReference type="InterPro" id="IPR006103">
    <property type="entry name" value="Glyco_hydro_2_cat"/>
</dbReference>
<evidence type="ECO:0000256" key="3">
    <source>
        <dbReference type="ARBA" id="ARBA00023295"/>
    </source>
</evidence>
<feature type="domain" description="Glycoside hydrolase family 2 catalytic" evidence="5">
    <location>
        <begin position="281"/>
        <end position="571"/>
    </location>
</feature>
<dbReference type="Pfam" id="PF02836">
    <property type="entry name" value="Glyco_hydro_2_C"/>
    <property type="match status" value="1"/>
</dbReference>
<dbReference type="Gene3D" id="3.20.20.80">
    <property type="entry name" value="Glycosidases"/>
    <property type="match status" value="1"/>
</dbReference>
<evidence type="ECO:0000256" key="1">
    <source>
        <dbReference type="ARBA" id="ARBA00007401"/>
    </source>
</evidence>
<dbReference type="Gene3D" id="2.60.40.10">
    <property type="entry name" value="Immunoglobulins"/>
    <property type="match status" value="2"/>
</dbReference>
<sequence>MRKRIELNDNWRFIRANEEQAERELYDDAHWSIVHIPHTWNAIDGANGYEYYQGACWYRKAFDVEPAYQGSKLFIEFNGSNSITDVYVNGQHIGQHKGGYSTFRFDITDAVKYGAKNILAVKVDNTVVDDVYPQKADFTFYGGIYRDVNIIVKNPVHVDLLDYGSSGIYVVQEQVTKEKAQLTVKVKLVNDSSEEKRVRLWADIVNAEQRAVTYAAKEVVLAAGESKTEELPCIIEQPILWNGRKHPYMYSVNVSLTSFNDTIDACSIPFGVRYFHVDAEKGFFLNGEHLPLYGVSRHQDRKDMGWAITEQEQVEDMAAIKEIGATSIRLAHYQHSQFFYDLCDKEGMVVWAEIPFISVMSQHELEGINAKQQMLELIKQNFNHPSIMFWGLQNEIQIGGERPEVRRLVKELNRLTKEEDPTRLTTMANVLFVNEEDEYNRMTDVVGYNKYYGWYHGKTDDFAPWLDKFHHINPDVPLCISEYGAEGIVQYHSTEPKVKDYTEEYHALFHEQVWKIFEQRPFLWATYVWNMFDFGANIRDEGGVQGRNNKGLITYDRKIRKDAFYMYKAHWSQEKFVHITSKRFVDRVEERIQIKVYSNCSSVTLYVNGAEHQTIASDEKIFIFEQVPLSEGINEIRAVANEDQVHYEDMAKFVKVNEPNPSYEAPVEDKGEEVANWFQMPELDGGVMEELHITDDVYSTRCTFKELFANEEAGAVLTKYLGEDFTNRPTYSMTQGFKIDTLAEMAPEHFTEKLLYALNKELIKIKKSI</sequence>
<dbReference type="InterPro" id="IPR006102">
    <property type="entry name" value="Ig-like_GH2"/>
</dbReference>
<evidence type="ECO:0000259" key="5">
    <source>
        <dbReference type="Pfam" id="PF02836"/>
    </source>
</evidence>
<evidence type="ECO:0000313" key="8">
    <source>
        <dbReference type="Proteomes" id="UP000683139"/>
    </source>
</evidence>
<comment type="similarity">
    <text evidence="1">Belongs to the glycosyl hydrolase 2 family.</text>
</comment>
<dbReference type="InterPro" id="IPR008979">
    <property type="entry name" value="Galactose-bd-like_sf"/>
</dbReference>
<dbReference type="SUPFAM" id="SSF51445">
    <property type="entry name" value="(Trans)glycosidases"/>
    <property type="match status" value="1"/>
</dbReference>
<dbReference type="GO" id="GO:0005975">
    <property type="term" value="P:carbohydrate metabolic process"/>
    <property type="evidence" value="ECO:0007669"/>
    <property type="project" value="InterPro"/>
</dbReference>